<dbReference type="EMBL" id="JACHXO010000001">
    <property type="protein sequence ID" value="MBB3193822.1"/>
    <property type="molecule type" value="Genomic_DNA"/>
</dbReference>
<gene>
    <name evidence="2" type="ORF">FHS28_001187</name>
</gene>
<feature type="transmembrane region" description="Helical" evidence="1">
    <location>
        <begin position="129"/>
        <end position="153"/>
    </location>
</feature>
<keyword evidence="1" id="KW-0812">Transmembrane</keyword>
<keyword evidence="1" id="KW-0472">Membrane</keyword>
<feature type="transmembrane region" description="Helical" evidence="1">
    <location>
        <begin position="58"/>
        <end position="79"/>
    </location>
</feature>
<dbReference type="RefSeq" id="WP_088448637.1">
    <property type="nucleotide sequence ID" value="NZ_JACHXO010000001.1"/>
</dbReference>
<name>A0ABR6GP27_9BURK</name>
<comment type="caution">
    <text evidence="2">The sequence shown here is derived from an EMBL/GenBank/DDBJ whole genome shotgun (WGS) entry which is preliminary data.</text>
</comment>
<evidence type="ECO:0000256" key="1">
    <source>
        <dbReference type="SAM" id="Phobius"/>
    </source>
</evidence>
<feature type="transmembrane region" description="Helical" evidence="1">
    <location>
        <begin position="33"/>
        <end position="52"/>
    </location>
</feature>
<protein>
    <recommendedName>
        <fullName evidence="4">DUF2809 domain-containing protein</fullName>
    </recommendedName>
</protein>
<organism evidence="2 3">
    <name type="scientific">Roseateles terrae</name>
    <dbReference type="NCBI Taxonomy" id="431060"/>
    <lineage>
        <taxon>Bacteria</taxon>
        <taxon>Pseudomonadati</taxon>
        <taxon>Pseudomonadota</taxon>
        <taxon>Betaproteobacteria</taxon>
        <taxon>Burkholderiales</taxon>
        <taxon>Sphaerotilaceae</taxon>
        <taxon>Roseateles</taxon>
    </lineage>
</organism>
<evidence type="ECO:0000313" key="3">
    <source>
        <dbReference type="Proteomes" id="UP000574369"/>
    </source>
</evidence>
<sequence length="168" mass="18101">MNQSFLRGKTAANIHKPPASGLRASGLWRLSPAYALWALLIFLAEVAIATVGREVEWLRWYAGDVIVVAWVHCLIAMVVAAPVGRIAATSLGIACLVELSQYICGAVGWQIQQPVLRIIVGSTADWLDVASYVVGAMLVPGVLLAVTLGKSLASRQRPLFNRRKPVCP</sequence>
<keyword evidence="1" id="KW-1133">Transmembrane helix</keyword>
<accession>A0ABR6GP27</accession>
<reference evidence="2 3" key="1">
    <citation type="submission" date="2020-08" db="EMBL/GenBank/DDBJ databases">
        <title>Genomic Encyclopedia of Type Strains, Phase III (KMG-III): the genomes of soil and plant-associated and newly described type strains.</title>
        <authorList>
            <person name="Whitman W."/>
        </authorList>
    </citation>
    <scope>NUCLEOTIDE SEQUENCE [LARGE SCALE GENOMIC DNA]</scope>
    <source>
        <strain evidence="2 3">CECT 7247</strain>
    </source>
</reference>
<evidence type="ECO:0008006" key="4">
    <source>
        <dbReference type="Google" id="ProtNLM"/>
    </source>
</evidence>
<dbReference type="Pfam" id="PF10990">
    <property type="entry name" value="DUF2809"/>
    <property type="match status" value="1"/>
</dbReference>
<evidence type="ECO:0000313" key="2">
    <source>
        <dbReference type="EMBL" id="MBB3193822.1"/>
    </source>
</evidence>
<keyword evidence="3" id="KW-1185">Reference proteome</keyword>
<dbReference type="InterPro" id="IPR021257">
    <property type="entry name" value="DUF2809"/>
</dbReference>
<proteinExistence type="predicted"/>
<dbReference type="Proteomes" id="UP000574369">
    <property type="component" value="Unassembled WGS sequence"/>
</dbReference>